<dbReference type="Proteomes" id="UP000271031">
    <property type="component" value="Unassembled WGS sequence"/>
</dbReference>
<keyword evidence="1" id="KW-1133">Transmembrane helix</keyword>
<dbReference type="AlphaFoldDB" id="A0A3M8DAP5"/>
<feature type="transmembrane region" description="Helical" evidence="1">
    <location>
        <begin position="31"/>
        <end position="51"/>
    </location>
</feature>
<keyword evidence="1" id="KW-0812">Transmembrane</keyword>
<comment type="caution">
    <text evidence="2">The sequence shown here is derived from an EMBL/GenBank/DDBJ whole genome shotgun (WGS) entry which is preliminary data.</text>
</comment>
<gene>
    <name evidence="2" type="ORF">EDM56_19225</name>
</gene>
<dbReference type="RefSeq" id="WP_122919533.1">
    <property type="nucleotide sequence ID" value="NZ_RHHQ01000015.1"/>
</dbReference>
<evidence type="ECO:0000256" key="1">
    <source>
        <dbReference type="SAM" id="Phobius"/>
    </source>
</evidence>
<proteinExistence type="predicted"/>
<keyword evidence="3" id="KW-1185">Reference proteome</keyword>
<evidence type="ECO:0000313" key="2">
    <source>
        <dbReference type="EMBL" id="RNB85048.1"/>
    </source>
</evidence>
<protein>
    <submittedName>
        <fullName evidence="2">Uncharacterized protein</fullName>
    </submittedName>
</protein>
<name>A0A3M8DAP5_9BACL</name>
<accession>A0A3M8DAP5</accession>
<keyword evidence="1" id="KW-0472">Membrane</keyword>
<reference evidence="2 3" key="1">
    <citation type="submission" date="2018-10" db="EMBL/GenBank/DDBJ databases">
        <title>Phylogenomics of Brevibacillus.</title>
        <authorList>
            <person name="Dunlap C."/>
        </authorList>
    </citation>
    <scope>NUCLEOTIDE SEQUENCE [LARGE SCALE GENOMIC DNA]</scope>
    <source>
        <strain evidence="2 3">JCM 15716</strain>
    </source>
</reference>
<evidence type="ECO:0000313" key="3">
    <source>
        <dbReference type="Proteomes" id="UP000271031"/>
    </source>
</evidence>
<feature type="transmembrane region" description="Helical" evidence="1">
    <location>
        <begin position="7"/>
        <end position="25"/>
    </location>
</feature>
<organism evidence="2 3">
    <name type="scientific">Brevibacillus fluminis</name>
    <dbReference type="NCBI Taxonomy" id="511487"/>
    <lineage>
        <taxon>Bacteria</taxon>
        <taxon>Bacillati</taxon>
        <taxon>Bacillota</taxon>
        <taxon>Bacilli</taxon>
        <taxon>Bacillales</taxon>
        <taxon>Paenibacillaceae</taxon>
        <taxon>Brevibacillus</taxon>
    </lineage>
</organism>
<sequence length="67" mass="7410">MNNVSKAVLFSIVVLGIASWMGIVLQVRDEIYMFAPAIAAAVMLLLTGEAFKRAAWRELGLLRFGLR</sequence>
<dbReference type="EMBL" id="RHHQ01000015">
    <property type="protein sequence ID" value="RNB85048.1"/>
    <property type="molecule type" value="Genomic_DNA"/>
</dbReference>